<gene>
    <name evidence="2" type="ORF">BBO_09542</name>
</gene>
<evidence type="ECO:0000313" key="3">
    <source>
        <dbReference type="Proteomes" id="UP000076863"/>
    </source>
</evidence>
<evidence type="ECO:0000313" key="2">
    <source>
        <dbReference type="EMBL" id="KZZ94423.1"/>
    </source>
</evidence>
<dbReference type="PANTHER" id="PTHR36182">
    <property type="entry name" value="PROTEIN, PUTATIVE (AFU_ORTHOLOGUE AFUA_6G10930)-RELATED"/>
    <property type="match status" value="1"/>
</dbReference>
<dbReference type="OrthoDB" id="2342176at2759"/>
<keyword evidence="1" id="KW-0732">Signal</keyword>
<sequence length="223" mass="24086">MKLYYFLSLLGAVNAHMQMSWPPAFRSRFNPYTTDIDYDMTAPLHADGGDFPCKGYHSLVDTPQGRAVVSWQPGQTYNFTLAGSVPHDGGSCQVSLSLDKGQTWKVLHSYVGKCPLSPTWQFTLPADTPTGSALFAWSWFNKVGNREMYMNCAHVTIDPVSGSDSRSEANQYSINERPLIFAANIGNGCGTIEGFDLAFPQPGPACSSLSGNTASPKGNCGPG</sequence>
<accession>A0A162IJM2</accession>
<evidence type="ECO:0000256" key="1">
    <source>
        <dbReference type="SAM" id="SignalP"/>
    </source>
</evidence>
<dbReference type="Gene3D" id="2.70.50.70">
    <property type="match status" value="1"/>
</dbReference>
<proteinExistence type="predicted"/>
<dbReference type="Proteomes" id="UP000076863">
    <property type="component" value="Unassembled WGS sequence"/>
</dbReference>
<dbReference type="PANTHER" id="PTHR36182:SF1">
    <property type="entry name" value="PROTEIN, PUTATIVE (AFU_ORTHOLOGUE AFUA_6G10930)-RELATED"/>
    <property type="match status" value="1"/>
</dbReference>
<keyword evidence="3" id="KW-1185">Reference proteome</keyword>
<dbReference type="AlphaFoldDB" id="A0A162IJM2"/>
<protein>
    <submittedName>
        <fullName evidence="2">Neuraminidase</fullName>
    </submittedName>
</protein>
<reference evidence="2 3" key="1">
    <citation type="journal article" date="2016" name="Genome Biol. Evol.">
        <title>Divergent and convergent evolution of fungal pathogenicity.</title>
        <authorList>
            <person name="Shang Y."/>
            <person name="Xiao G."/>
            <person name="Zheng P."/>
            <person name="Cen K."/>
            <person name="Zhan S."/>
            <person name="Wang C."/>
        </authorList>
    </citation>
    <scope>NUCLEOTIDE SEQUENCE [LARGE SCALE GENOMIC DNA]</scope>
    <source>
        <strain evidence="2 3">RCEF 3172</strain>
    </source>
</reference>
<feature type="chain" id="PRO_5012227090" evidence="1">
    <location>
        <begin position="16"/>
        <end position="223"/>
    </location>
</feature>
<comment type="caution">
    <text evidence="2">The sequence shown here is derived from an EMBL/GenBank/DDBJ whole genome shotgun (WGS) entry which is preliminary data.</text>
</comment>
<feature type="signal peptide" evidence="1">
    <location>
        <begin position="1"/>
        <end position="15"/>
    </location>
</feature>
<dbReference type="EMBL" id="AZHA01000121">
    <property type="protein sequence ID" value="KZZ94423.1"/>
    <property type="molecule type" value="Genomic_DNA"/>
</dbReference>
<organism evidence="2 3">
    <name type="scientific">Beauveria brongniartii RCEF 3172</name>
    <dbReference type="NCBI Taxonomy" id="1081107"/>
    <lineage>
        <taxon>Eukaryota</taxon>
        <taxon>Fungi</taxon>
        <taxon>Dikarya</taxon>
        <taxon>Ascomycota</taxon>
        <taxon>Pezizomycotina</taxon>
        <taxon>Sordariomycetes</taxon>
        <taxon>Hypocreomycetidae</taxon>
        <taxon>Hypocreales</taxon>
        <taxon>Cordycipitaceae</taxon>
        <taxon>Beauveria</taxon>
        <taxon>Beauveria brongniartii</taxon>
    </lineage>
</organism>
<name>A0A162IJM2_9HYPO</name>